<gene>
    <name evidence="2" type="ORF">GIY30_00150</name>
</gene>
<keyword evidence="3" id="KW-1185">Reference proteome</keyword>
<dbReference type="SUPFAM" id="SSF53474">
    <property type="entry name" value="alpha/beta-Hydrolases"/>
    <property type="match status" value="1"/>
</dbReference>
<dbReference type="InterPro" id="IPR029058">
    <property type="entry name" value="AB_hydrolase_fold"/>
</dbReference>
<dbReference type="RefSeq" id="WP_160899973.1">
    <property type="nucleotide sequence ID" value="NZ_CP102850.1"/>
</dbReference>
<name>A0A6L7GLY6_9ACTN</name>
<comment type="caution">
    <text evidence="2">The sequence shown here is derived from an EMBL/GenBank/DDBJ whole genome shotgun (WGS) entry which is preliminary data.</text>
</comment>
<protein>
    <recommendedName>
        <fullName evidence="1">DUF7379 domain-containing protein</fullName>
    </recommendedName>
</protein>
<accession>A0A6L7GLY6</accession>
<dbReference type="InterPro" id="IPR055803">
    <property type="entry name" value="DUF7379"/>
</dbReference>
<dbReference type="Pfam" id="PF24096">
    <property type="entry name" value="DUF7379"/>
    <property type="match status" value="1"/>
</dbReference>
<reference evidence="2 3" key="1">
    <citation type="submission" date="2019-11" db="EMBL/GenBank/DDBJ databases">
        <title>Gordonia sp. nov., a novel actinobacterium isolated from mangrove soil in Hainan.</title>
        <authorList>
            <person name="Huang X."/>
            <person name="Xie Y."/>
            <person name="Chu X."/>
            <person name="Xiao K."/>
        </authorList>
    </citation>
    <scope>NUCLEOTIDE SEQUENCE [LARGE SCALE GENOMIC DNA]</scope>
    <source>
        <strain evidence="2 3">HNM0687</strain>
    </source>
</reference>
<dbReference type="Gene3D" id="3.40.50.1820">
    <property type="entry name" value="alpha/beta hydrolase"/>
    <property type="match status" value="1"/>
</dbReference>
<proteinExistence type="predicted"/>
<feature type="domain" description="DUF7379" evidence="1">
    <location>
        <begin position="197"/>
        <end position="382"/>
    </location>
</feature>
<dbReference type="EMBL" id="WMBR01000001">
    <property type="protein sequence ID" value="MXP19775.1"/>
    <property type="molecule type" value="Genomic_DNA"/>
</dbReference>
<evidence type="ECO:0000259" key="1">
    <source>
        <dbReference type="Pfam" id="PF24096"/>
    </source>
</evidence>
<dbReference type="Proteomes" id="UP000475545">
    <property type="component" value="Unassembled WGS sequence"/>
</dbReference>
<evidence type="ECO:0000313" key="2">
    <source>
        <dbReference type="EMBL" id="MXP19775.1"/>
    </source>
</evidence>
<dbReference type="AlphaFoldDB" id="A0A6L7GLY6"/>
<sequence>MTTIRHGDLVIEVPDELSPDAVTVRDIPDDDPLVQTLAAADDLALVQKVTIAIDRPRIRTVAATTSGRPADPALRVRSADTGEVLLCERGGCYSWATHRGAPLDDDHVSALRATVFDEPRVGAHELRIRPATADAAAEIVRLFGIRLRRPVAGDIVTALESRIVRSSLVEITDSDPRTWRPVRPGDIGFRPGTSRLVLLVHGTFSTTRTGYGWRDDGWRAVLDGLIAAEDTTVLGFTHRTLSEDPEQNARQLVALLDELAADRIDLDILTYSRGALVARSAIELVGLPPDIAVRTVTMLGGPNAGTLFASRNNWSTLLDLYTTLLDDVIRRYAGPAGGAAAQRVLTLIFAVVKGIIDQALDADQVPGLAAMAPGSAFLDKLNAGSAPDAGVTYETVVTDFEPDDVVGMPADLLATLARVADEVVDPLMGDVANDLVVDVGSMSLIDGEELAVADIHRVPSASGTHHLSYLLTDESLRIVAELLG</sequence>
<evidence type="ECO:0000313" key="3">
    <source>
        <dbReference type="Proteomes" id="UP000475545"/>
    </source>
</evidence>
<organism evidence="2 3">
    <name type="scientific">Gordonia mangrovi</name>
    <dbReference type="NCBI Taxonomy" id="2665643"/>
    <lineage>
        <taxon>Bacteria</taxon>
        <taxon>Bacillati</taxon>
        <taxon>Actinomycetota</taxon>
        <taxon>Actinomycetes</taxon>
        <taxon>Mycobacteriales</taxon>
        <taxon>Gordoniaceae</taxon>
        <taxon>Gordonia</taxon>
    </lineage>
</organism>